<organism evidence="9 10">
    <name type="scientific">Paenibacillus sediminis</name>
    <dbReference type="NCBI Taxonomy" id="664909"/>
    <lineage>
        <taxon>Bacteria</taxon>
        <taxon>Bacillati</taxon>
        <taxon>Bacillota</taxon>
        <taxon>Bacilli</taxon>
        <taxon>Bacillales</taxon>
        <taxon>Paenibacillaceae</taxon>
        <taxon>Paenibacillus</taxon>
    </lineage>
</organism>
<evidence type="ECO:0000256" key="3">
    <source>
        <dbReference type="ARBA" id="ARBA00022475"/>
    </source>
</evidence>
<feature type="transmembrane region" description="Helical" evidence="7">
    <location>
        <begin position="271"/>
        <end position="291"/>
    </location>
</feature>
<dbReference type="PRINTS" id="PR01036">
    <property type="entry name" value="TCRTETB"/>
</dbReference>
<feature type="transmembrane region" description="Helical" evidence="7">
    <location>
        <begin position="20"/>
        <end position="43"/>
    </location>
</feature>
<keyword evidence="4 7" id="KW-0812">Transmembrane</keyword>
<dbReference type="Gene3D" id="1.20.1720.10">
    <property type="entry name" value="Multidrug resistance protein D"/>
    <property type="match status" value="1"/>
</dbReference>
<keyword evidence="10" id="KW-1185">Reference proteome</keyword>
<feature type="transmembrane region" description="Helical" evidence="7">
    <location>
        <begin position="87"/>
        <end position="104"/>
    </location>
</feature>
<dbReference type="InterPro" id="IPR011701">
    <property type="entry name" value="MFS"/>
</dbReference>
<feature type="transmembrane region" description="Helical" evidence="7">
    <location>
        <begin position="174"/>
        <end position="194"/>
    </location>
</feature>
<feature type="transmembrane region" description="Helical" evidence="7">
    <location>
        <begin position="427"/>
        <end position="448"/>
    </location>
</feature>
<dbReference type="InterPro" id="IPR036259">
    <property type="entry name" value="MFS_trans_sf"/>
</dbReference>
<comment type="caution">
    <text evidence="9">The sequence shown here is derived from an EMBL/GenBank/DDBJ whole genome shotgun (WGS) entry which is preliminary data.</text>
</comment>
<dbReference type="Pfam" id="PF07690">
    <property type="entry name" value="MFS_1"/>
    <property type="match status" value="1"/>
</dbReference>
<gene>
    <name evidence="9" type="ORF">J2Z20_001922</name>
</gene>
<feature type="domain" description="Major facilitator superfamily (MFS) profile" evidence="8">
    <location>
        <begin position="21"/>
        <end position="454"/>
    </location>
</feature>
<feature type="transmembrane region" description="Helical" evidence="7">
    <location>
        <begin position="234"/>
        <end position="250"/>
    </location>
</feature>
<evidence type="ECO:0000256" key="1">
    <source>
        <dbReference type="ARBA" id="ARBA00004651"/>
    </source>
</evidence>
<feature type="transmembrane region" description="Helical" evidence="7">
    <location>
        <begin position="360"/>
        <end position="379"/>
    </location>
</feature>
<sequence length="459" mass="50181">MIQSDMTQPETNHSRNRTKWLVITVGLGTMLNPLNSSMISVALSRLQEQFGLSFTDATWLISTYYLASAIGQPVMGKLSDIWGRRRLYIIGLLLITISSVLAPFSPNFGWLIAFRIIQAVGSSTLFPSGMGMIRKEITEGQAQALGVLSIFTSTSAAFGPSIGGFLIHFGDWPAIFMINFPFILGSFLLALRVFPKDAPHQNTEKIDWLGVLLFSVSIMGWLLFLLSLEKHVNTVYLSLSVILTLLFYFYEKRKSDPFIDVTALAKNINLSLVYVQFILINVVFYSIFFGVPTYLQHVQHFDSGLTGLVMLAVAGFGVVVAPLAGRWIDRSGSTPALLAGAMTLIAGTLLMLTIQDHSKSSYIFAVLSVLGISNGFNNLAMQTALYSFTKPEETGAASGLFMTSRYLGTIFSSSLLGIVFAHQISTAHFHIVAIAGVIIGCCILLLSIRMPRNGGTRSL</sequence>
<dbReference type="PROSITE" id="PS00216">
    <property type="entry name" value="SUGAR_TRANSPORT_1"/>
    <property type="match status" value="1"/>
</dbReference>
<feature type="transmembrane region" description="Helical" evidence="7">
    <location>
        <begin position="145"/>
        <end position="168"/>
    </location>
</feature>
<feature type="transmembrane region" description="Helical" evidence="7">
    <location>
        <begin position="110"/>
        <end position="133"/>
    </location>
</feature>
<feature type="transmembrane region" description="Helical" evidence="7">
    <location>
        <begin position="400"/>
        <end position="421"/>
    </location>
</feature>
<protein>
    <submittedName>
        <fullName evidence="9">EmrB/QacA subfamily drug resistance transporter</fullName>
    </submittedName>
</protein>
<evidence type="ECO:0000256" key="7">
    <source>
        <dbReference type="SAM" id="Phobius"/>
    </source>
</evidence>
<keyword evidence="5 7" id="KW-1133">Transmembrane helix</keyword>
<evidence type="ECO:0000256" key="6">
    <source>
        <dbReference type="ARBA" id="ARBA00023136"/>
    </source>
</evidence>
<dbReference type="Gene3D" id="1.20.1250.20">
    <property type="entry name" value="MFS general substrate transporter like domains"/>
    <property type="match status" value="1"/>
</dbReference>
<dbReference type="RefSeq" id="WP_209848719.1">
    <property type="nucleotide sequence ID" value="NZ_CBCRVE010000006.1"/>
</dbReference>
<keyword evidence="3" id="KW-1003">Cell membrane</keyword>
<feature type="transmembrane region" description="Helical" evidence="7">
    <location>
        <begin position="206"/>
        <end position="228"/>
    </location>
</feature>
<dbReference type="CDD" id="cd17321">
    <property type="entry name" value="MFS_MMR_MDR_like"/>
    <property type="match status" value="1"/>
</dbReference>
<proteinExistence type="predicted"/>
<evidence type="ECO:0000256" key="5">
    <source>
        <dbReference type="ARBA" id="ARBA00022989"/>
    </source>
</evidence>
<dbReference type="InterPro" id="IPR020846">
    <property type="entry name" value="MFS_dom"/>
</dbReference>
<keyword evidence="2" id="KW-0813">Transport</keyword>
<dbReference type="SUPFAM" id="SSF103473">
    <property type="entry name" value="MFS general substrate transporter"/>
    <property type="match status" value="1"/>
</dbReference>
<reference evidence="9 10" key="1">
    <citation type="submission" date="2021-03" db="EMBL/GenBank/DDBJ databases">
        <title>Genomic Encyclopedia of Type Strains, Phase IV (KMG-IV): sequencing the most valuable type-strain genomes for metagenomic binning, comparative biology and taxonomic classification.</title>
        <authorList>
            <person name="Goeker M."/>
        </authorList>
    </citation>
    <scope>NUCLEOTIDE SEQUENCE [LARGE SCALE GENOMIC DNA]</scope>
    <source>
        <strain evidence="9 10">DSM 23491</strain>
    </source>
</reference>
<accession>A0ABS4H3E2</accession>
<evidence type="ECO:0000256" key="4">
    <source>
        <dbReference type="ARBA" id="ARBA00022692"/>
    </source>
</evidence>
<evidence type="ECO:0000256" key="2">
    <source>
        <dbReference type="ARBA" id="ARBA00022448"/>
    </source>
</evidence>
<dbReference type="PROSITE" id="PS50850">
    <property type="entry name" value="MFS"/>
    <property type="match status" value="1"/>
</dbReference>
<evidence type="ECO:0000313" key="10">
    <source>
        <dbReference type="Proteomes" id="UP001519273"/>
    </source>
</evidence>
<keyword evidence="6 7" id="KW-0472">Membrane</keyword>
<evidence type="ECO:0000313" key="9">
    <source>
        <dbReference type="EMBL" id="MBP1937040.1"/>
    </source>
</evidence>
<dbReference type="PANTHER" id="PTHR42718">
    <property type="entry name" value="MAJOR FACILITATOR SUPERFAMILY MULTIDRUG TRANSPORTER MFSC"/>
    <property type="match status" value="1"/>
</dbReference>
<dbReference type="InterPro" id="IPR005829">
    <property type="entry name" value="Sugar_transporter_CS"/>
</dbReference>
<feature type="transmembrane region" description="Helical" evidence="7">
    <location>
        <begin position="303"/>
        <end position="324"/>
    </location>
</feature>
<name>A0ABS4H3E2_9BACL</name>
<dbReference type="Proteomes" id="UP001519273">
    <property type="component" value="Unassembled WGS sequence"/>
</dbReference>
<dbReference type="EMBL" id="JAGGKP010000003">
    <property type="protein sequence ID" value="MBP1937040.1"/>
    <property type="molecule type" value="Genomic_DNA"/>
</dbReference>
<comment type="subcellular location">
    <subcellularLocation>
        <location evidence="1">Cell membrane</location>
        <topology evidence="1">Multi-pass membrane protein</topology>
    </subcellularLocation>
</comment>
<dbReference type="PANTHER" id="PTHR42718:SF46">
    <property type="entry name" value="BLR6921 PROTEIN"/>
    <property type="match status" value="1"/>
</dbReference>
<feature type="transmembrane region" description="Helical" evidence="7">
    <location>
        <begin position="336"/>
        <end position="354"/>
    </location>
</feature>
<evidence type="ECO:0000259" key="8">
    <source>
        <dbReference type="PROSITE" id="PS50850"/>
    </source>
</evidence>